<evidence type="ECO:0000313" key="2">
    <source>
        <dbReference type="EMBL" id="CAG9171921.1"/>
    </source>
</evidence>
<dbReference type="Gene3D" id="3.90.550.10">
    <property type="entry name" value="Spore Coat Polysaccharide Biosynthesis Protein SpsA, Chain A"/>
    <property type="match status" value="1"/>
</dbReference>
<proteinExistence type="predicted"/>
<name>A0ABN7YHU7_9BURK</name>
<gene>
    <name evidence="2" type="ORF">LMG32289_02516</name>
</gene>
<accession>A0ABN7YHU7</accession>
<keyword evidence="3" id="KW-1185">Reference proteome</keyword>
<dbReference type="Pfam" id="PF00535">
    <property type="entry name" value="Glycos_transf_2"/>
    <property type="match status" value="1"/>
</dbReference>
<evidence type="ECO:0000259" key="1">
    <source>
        <dbReference type="Pfam" id="PF00535"/>
    </source>
</evidence>
<organism evidence="2 3">
    <name type="scientific">Cupriavidus pampae</name>
    <dbReference type="NCBI Taxonomy" id="659251"/>
    <lineage>
        <taxon>Bacteria</taxon>
        <taxon>Pseudomonadati</taxon>
        <taxon>Pseudomonadota</taxon>
        <taxon>Betaproteobacteria</taxon>
        <taxon>Burkholderiales</taxon>
        <taxon>Burkholderiaceae</taxon>
        <taxon>Cupriavidus</taxon>
    </lineage>
</organism>
<dbReference type="InterPro" id="IPR001173">
    <property type="entry name" value="Glyco_trans_2-like"/>
</dbReference>
<reference evidence="2 3" key="1">
    <citation type="submission" date="2021-08" db="EMBL/GenBank/DDBJ databases">
        <authorList>
            <person name="Peeters C."/>
        </authorList>
    </citation>
    <scope>NUCLEOTIDE SEQUENCE [LARGE SCALE GENOMIC DNA]</scope>
    <source>
        <strain evidence="2 3">LMG 32289</strain>
    </source>
</reference>
<dbReference type="RefSeq" id="WP_223988523.1">
    <property type="nucleotide sequence ID" value="NZ_CAJZAG010000004.1"/>
</dbReference>
<feature type="domain" description="Glycosyltransferase 2-like" evidence="1">
    <location>
        <begin position="11"/>
        <end position="174"/>
    </location>
</feature>
<dbReference type="EMBL" id="CAJZAG010000004">
    <property type="protein sequence ID" value="CAG9171921.1"/>
    <property type="molecule type" value="Genomic_DNA"/>
</dbReference>
<protein>
    <recommendedName>
        <fullName evidence="1">Glycosyltransferase 2-like domain-containing protein</fullName>
    </recommendedName>
</protein>
<evidence type="ECO:0000313" key="3">
    <source>
        <dbReference type="Proteomes" id="UP000706525"/>
    </source>
</evidence>
<dbReference type="Proteomes" id="UP000706525">
    <property type="component" value="Unassembled WGS sequence"/>
</dbReference>
<dbReference type="InterPro" id="IPR029044">
    <property type="entry name" value="Nucleotide-diphossugar_trans"/>
</dbReference>
<sequence length="348" mass="38098">MPKQIATPSLTIVICNYNYAQYLAAAIDSALAQSTRDVKVMVIDDGSTDGSRAIIEGYGQRVEAIFQPNGGQVAAYNHALERVDTPYVLFLDADDMLHPAAAATVIAAFSGSGDWVKVQYRLDVMTSDGMPTGVQVPQSIRADGSGRMLRHGWLYPSPPGSGNAYRVEALRRIFPVPVNADNIHGADFYAIYGVALLGNVCAIEHALGCYRVHRAARATSASASGDDLSLANAEDSLAVARQSARRWSVLREIAQNRLDIALPPAPLDFSAEKARFAQQVYGASFARRWHWFRHDSTRYFHTIVANPFWTLHKKIAVWGLTMLCLFPAASFSNRVVRYIANPLARAGQ</sequence>
<dbReference type="PANTHER" id="PTHR22916:SF3">
    <property type="entry name" value="UDP-GLCNAC:BETAGAL BETA-1,3-N-ACETYLGLUCOSAMINYLTRANSFERASE-LIKE PROTEIN 1"/>
    <property type="match status" value="1"/>
</dbReference>
<comment type="caution">
    <text evidence="2">The sequence shown here is derived from an EMBL/GenBank/DDBJ whole genome shotgun (WGS) entry which is preliminary data.</text>
</comment>
<dbReference type="PANTHER" id="PTHR22916">
    <property type="entry name" value="GLYCOSYLTRANSFERASE"/>
    <property type="match status" value="1"/>
</dbReference>
<dbReference type="SUPFAM" id="SSF53448">
    <property type="entry name" value="Nucleotide-diphospho-sugar transferases"/>
    <property type="match status" value="1"/>
</dbReference>
<dbReference type="CDD" id="cd00761">
    <property type="entry name" value="Glyco_tranf_GTA_type"/>
    <property type="match status" value="1"/>
</dbReference>